<dbReference type="PANTHER" id="PTHR13475:SF3">
    <property type="entry name" value="NEUGRIN"/>
    <property type="match status" value="1"/>
</dbReference>
<feature type="region of interest" description="Disordered" evidence="6">
    <location>
        <begin position="47"/>
        <end position="104"/>
    </location>
</feature>
<proteinExistence type="inferred from homology"/>
<keyword evidence="8" id="KW-1185">Reference proteome</keyword>
<evidence type="ECO:0000256" key="1">
    <source>
        <dbReference type="ARBA" id="ARBA00003548"/>
    </source>
</evidence>
<comment type="subcellular location">
    <subcellularLocation>
        <location evidence="2">Mitochondrion</location>
    </subcellularLocation>
</comment>
<feature type="compositionally biased region" description="Low complexity" evidence="6">
    <location>
        <begin position="79"/>
        <end position="89"/>
    </location>
</feature>
<gene>
    <name evidence="7" type="ORF">BU24DRAFT_420166</name>
</gene>
<keyword evidence="5" id="KW-0809">Transit peptide</keyword>
<dbReference type="GO" id="GO:0005739">
    <property type="term" value="C:mitochondrion"/>
    <property type="evidence" value="ECO:0007669"/>
    <property type="project" value="UniProtKB-SubCell"/>
</dbReference>
<dbReference type="Pfam" id="PF06413">
    <property type="entry name" value="Neugrin"/>
    <property type="match status" value="1"/>
</dbReference>
<protein>
    <recommendedName>
        <fullName evidence="4">Required for respiratory growth protein 9, mitochondrial</fullName>
    </recommendedName>
</protein>
<dbReference type="AlphaFoldDB" id="A0A6A5XV99"/>
<dbReference type="GeneID" id="54284812"/>
<dbReference type="GO" id="GO:0005634">
    <property type="term" value="C:nucleus"/>
    <property type="evidence" value="ECO:0007669"/>
    <property type="project" value="TreeGrafter"/>
</dbReference>
<evidence type="ECO:0000256" key="5">
    <source>
        <dbReference type="ARBA" id="ARBA00022946"/>
    </source>
</evidence>
<dbReference type="EMBL" id="ML978068">
    <property type="protein sequence ID" value="KAF2017142.1"/>
    <property type="molecule type" value="Genomic_DNA"/>
</dbReference>
<sequence>MTCTSCSRNVLNSFISAFVPIKSTLHTPPNAFRTAQFARFHSAAVRLEDANPSEQTPRRHRKKSSTTPSPPETSQRVAKQSTTTKTPSTQEPPQPTPPKKKMERWQIQKAALKEKLGGEAWNPRKKLSPDTMEGIRHLHFSQPERFTLGLLADHFKVSPEAVRRILKSKWRPSEEEQEERLARWDKRGERIWSNLVELGVKPPKRWREMGVGRAARGQVPKWKSRGRNSVAVNDSMVEDRESIIPFVDGSTGERLETPRVLDRPLRERL</sequence>
<name>A0A6A5XV99_9PLEO</name>
<reference evidence="7" key="1">
    <citation type="journal article" date="2020" name="Stud. Mycol.">
        <title>101 Dothideomycetes genomes: a test case for predicting lifestyles and emergence of pathogens.</title>
        <authorList>
            <person name="Haridas S."/>
            <person name="Albert R."/>
            <person name="Binder M."/>
            <person name="Bloem J."/>
            <person name="Labutti K."/>
            <person name="Salamov A."/>
            <person name="Andreopoulos B."/>
            <person name="Baker S."/>
            <person name="Barry K."/>
            <person name="Bills G."/>
            <person name="Bluhm B."/>
            <person name="Cannon C."/>
            <person name="Castanera R."/>
            <person name="Culley D."/>
            <person name="Daum C."/>
            <person name="Ezra D."/>
            <person name="Gonzalez J."/>
            <person name="Henrissat B."/>
            <person name="Kuo A."/>
            <person name="Liang C."/>
            <person name="Lipzen A."/>
            <person name="Lutzoni F."/>
            <person name="Magnuson J."/>
            <person name="Mondo S."/>
            <person name="Nolan M."/>
            <person name="Ohm R."/>
            <person name="Pangilinan J."/>
            <person name="Park H.-J."/>
            <person name="Ramirez L."/>
            <person name="Alfaro M."/>
            <person name="Sun H."/>
            <person name="Tritt A."/>
            <person name="Yoshinaga Y."/>
            <person name="Zwiers L.-H."/>
            <person name="Turgeon B."/>
            <person name="Goodwin S."/>
            <person name="Spatafora J."/>
            <person name="Crous P."/>
            <person name="Grigoriev I."/>
        </authorList>
    </citation>
    <scope>NUCLEOTIDE SEQUENCE</scope>
    <source>
        <strain evidence="7">CBS 175.79</strain>
    </source>
</reference>
<evidence type="ECO:0000256" key="6">
    <source>
        <dbReference type="SAM" id="MobiDB-lite"/>
    </source>
</evidence>
<dbReference type="PANTHER" id="PTHR13475">
    <property type="entry name" value="NEUGRIN"/>
    <property type="match status" value="1"/>
</dbReference>
<dbReference type="InterPro" id="IPR010487">
    <property type="entry name" value="NGRN/Rrg9"/>
</dbReference>
<comment type="function">
    <text evidence="1">Required for respiratory activity and maintenance and expression of the mitochondrial genome.</text>
</comment>
<evidence type="ECO:0000313" key="8">
    <source>
        <dbReference type="Proteomes" id="UP000799778"/>
    </source>
</evidence>
<evidence type="ECO:0000256" key="2">
    <source>
        <dbReference type="ARBA" id="ARBA00004173"/>
    </source>
</evidence>
<organism evidence="7 8">
    <name type="scientific">Aaosphaeria arxii CBS 175.79</name>
    <dbReference type="NCBI Taxonomy" id="1450172"/>
    <lineage>
        <taxon>Eukaryota</taxon>
        <taxon>Fungi</taxon>
        <taxon>Dikarya</taxon>
        <taxon>Ascomycota</taxon>
        <taxon>Pezizomycotina</taxon>
        <taxon>Dothideomycetes</taxon>
        <taxon>Pleosporomycetidae</taxon>
        <taxon>Pleosporales</taxon>
        <taxon>Pleosporales incertae sedis</taxon>
        <taxon>Aaosphaeria</taxon>
    </lineage>
</organism>
<dbReference type="Proteomes" id="UP000799778">
    <property type="component" value="Unassembled WGS sequence"/>
</dbReference>
<comment type="similarity">
    <text evidence="3">Belongs to the RRG9 family.</text>
</comment>
<evidence type="ECO:0000256" key="4">
    <source>
        <dbReference type="ARBA" id="ARBA00013566"/>
    </source>
</evidence>
<dbReference type="RefSeq" id="XP_033385481.1">
    <property type="nucleotide sequence ID" value="XM_033527415.1"/>
</dbReference>
<dbReference type="OrthoDB" id="5578174at2759"/>
<evidence type="ECO:0000313" key="7">
    <source>
        <dbReference type="EMBL" id="KAF2017142.1"/>
    </source>
</evidence>
<evidence type="ECO:0000256" key="3">
    <source>
        <dbReference type="ARBA" id="ARBA00010895"/>
    </source>
</evidence>
<accession>A0A6A5XV99</accession>